<feature type="compositionally biased region" description="Pro residues" evidence="1">
    <location>
        <begin position="87"/>
        <end position="116"/>
    </location>
</feature>
<accession>A0A7E4VZL8</accession>
<feature type="region of interest" description="Disordered" evidence="1">
    <location>
        <begin position="48"/>
        <end position="201"/>
    </location>
</feature>
<proteinExistence type="predicted"/>
<organism evidence="2 3">
    <name type="scientific">Panagrellus redivivus</name>
    <name type="common">Microworm</name>
    <dbReference type="NCBI Taxonomy" id="6233"/>
    <lineage>
        <taxon>Eukaryota</taxon>
        <taxon>Metazoa</taxon>
        <taxon>Ecdysozoa</taxon>
        <taxon>Nematoda</taxon>
        <taxon>Chromadorea</taxon>
        <taxon>Rhabditida</taxon>
        <taxon>Tylenchina</taxon>
        <taxon>Panagrolaimomorpha</taxon>
        <taxon>Panagrolaimoidea</taxon>
        <taxon>Panagrolaimidae</taxon>
        <taxon>Panagrellus</taxon>
    </lineage>
</organism>
<reference evidence="2" key="1">
    <citation type="journal article" date="2013" name="Genetics">
        <title>The draft genome and transcriptome of Panagrellus redivivus are shaped by the harsh demands of a free-living lifestyle.</title>
        <authorList>
            <person name="Srinivasan J."/>
            <person name="Dillman A.R."/>
            <person name="Macchietto M.G."/>
            <person name="Heikkinen L."/>
            <person name="Lakso M."/>
            <person name="Fracchia K.M."/>
            <person name="Antoshechkin I."/>
            <person name="Mortazavi A."/>
            <person name="Wong G."/>
            <person name="Sternberg P.W."/>
        </authorList>
    </citation>
    <scope>NUCLEOTIDE SEQUENCE [LARGE SCALE GENOMIC DNA]</scope>
    <source>
        <strain evidence="2">MT8872</strain>
    </source>
</reference>
<dbReference type="Proteomes" id="UP000492821">
    <property type="component" value="Unassembled WGS sequence"/>
</dbReference>
<dbReference type="AlphaFoldDB" id="A0A7E4VZL8"/>
<evidence type="ECO:0000256" key="1">
    <source>
        <dbReference type="SAM" id="MobiDB-lite"/>
    </source>
</evidence>
<feature type="compositionally biased region" description="Basic residues" evidence="1">
    <location>
        <begin position="141"/>
        <end position="163"/>
    </location>
</feature>
<keyword evidence="2" id="KW-1185">Reference proteome</keyword>
<protein>
    <submittedName>
        <fullName evidence="3">Lysine-rich arabinogalactan protein 19-like</fullName>
    </submittedName>
</protein>
<evidence type="ECO:0000313" key="3">
    <source>
        <dbReference type="WBParaSite" id="Pan_g561.t1"/>
    </source>
</evidence>
<feature type="compositionally biased region" description="Basic residues" evidence="1">
    <location>
        <begin position="176"/>
        <end position="185"/>
    </location>
</feature>
<dbReference type="WBParaSite" id="Pan_g561.t1">
    <property type="protein sequence ID" value="Pan_g561.t1"/>
    <property type="gene ID" value="Pan_g561"/>
</dbReference>
<name>A0A7E4VZL8_PANRE</name>
<sequence length="201" mass="22147">MGATTLVILGALIFYLFVVSKQRRKRGEPPLPIVGELFQPLLDYEEGLQTTTKSNSTNTDEIPTPVATIPNDIAEVATTEPKKEPEPAPPPPPPPAPESLKEMPPPPPPAPTPAPEPLKEEPLPDIVTAEETVEDDSEEKKKKKKKKKKKDKKSKGKKKKKSSKSNSKDSRDEHKRWSKHKHTNKKIAAASIVSNPNTPPL</sequence>
<feature type="compositionally biased region" description="Polar residues" evidence="1">
    <location>
        <begin position="192"/>
        <end position="201"/>
    </location>
</feature>
<feature type="compositionally biased region" description="Polar residues" evidence="1">
    <location>
        <begin position="48"/>
        <end position="61"/>
    </location>
</feature>
<reference evidence="3" key="2">
    <citation type="submission" date="2020-10" db="UniProtKB">
        <authorList>
            <consortium name="WormBaseParasite"/>
        </authorList>
    </citation>
    <scope>IDENTIFICATION</scope>
</reference>
<evidence type="ECO:0000313" key="2">
    <source>
        <dbReference type="Proteomes" id="UP000492821"/>
    </source>
</evidence>
<feature type="compositionally biased region" description="Basic and acidic residues" evidence="1">
    <location>
        <begin position="166"/>
        <end position="175"/>
    </location>
</feature>